<reference evidence="1 2" key="1">
    <citation type="submission" date="2020-08" db="EMBL/GenBank/DDBJ databases">
        <title>Genomic Encyclopedia of Type Strains, Phase IV (KMG-IV): sequencing the most valuable type-strain genomes for metagenomic binning, comparative biology and taxonomic classification.</title>
        <authorList>
            <person name="Goeker M."/>
        </authorList>
    </citation>
    <scope>NUCLEOTIDE SEQUENCE [LARGE SCALE GENOMIC DNA]</scope>
    <source>
        <strain evidence="1 2">DSM 2461</strain>
    </source>
</reference>
<comment type="caution">
    <text evidence="1">The sequence shown here is derived from an EMBL/GenBank/DDBJ whole genome shotgun (WGS) entry which is preliminary data.</text>
</comment>
<name>A0A841R3S9_9SPIO</name>
<protein>
    <submittedName>
        <fullName evidence="1">Heme oxygenase</fullName>
    </submittedName>
</protein>
<accession>A0A841R3S9</accession>
<dbReference type="RefSeq" id="WP_184742309.1">
    <property type="nucleotide sequence ID" value="NZ_JACHGJ010000001.1"/>
</dbReference>
<sequence>MEFVKEELESRYLDLNEENRLKLWQRFASFLNDYELKICMNEVKKGNRDLFAIHFTNGYIQKYQIYFNQVLGSLEEEEDYGRNS</sequence>
<keyword evidence="2" id="KW-1185">Reference proteome</keyword>
<organism evidence="1 2">
    <name type="scientific">Spirochaeta isovalerica</name>
    <dbReference type="NCBI Taxonomy" id="150"/>
    <lineage>
        <taxon>Bacteria</taxon>
        <taxon>Pseudomonadati</taxon>
        <taxon>Spirochaetota</taxon>
        <taxon>Spirochaetia</taxon>
        <taxon>Spirochaetales</taxon>
        <taxon>Spirochaetaceae</taxon>
        <taxon>Spirochaeta</taxon>
    </lineage>
</organism>
<gene>
    <name evidence="1" type="ORF">HNR50_000086</name>
</gene>
<dbReference type="AlphaFoldDB" id="A0A841R3S9"/>
<proteinExistence type="predicted"/>
<evidence type="ECO:0000313" key="2">
    <source>
        <dbReference type="Proteomes" id="UP000587760"/>
    </source>
</evidence>
<dbReference type="EMBL" id="JACHGJ010000001">
    <property type="protein sequence ID" value="MBB6478453.1"/>
    <property type="molecule type" value="Genomic_DNA"/>
</dbReference>
<dbReference type="Proteomes" id="UP000587760">
    <property type="component" value="Unassembled WGS sequence"/>
</dbReference>
<evidence type="ECO:0000313" key="1">
    <source>
        <dbReference type="EMBL" id="MBB6478453.1"/>
    </source>
</evidence>